<protein>
    <recommendedName>
        <fullName evidence="1">Trehalose-6-phosphate phosphatase C-terminal domain-containing protein</fullName>
    </recommendedName>
</protein>
<feature type="domain" description="Trehalose-6-phosphate phosphatase C-terminal" evidence="1">
    <location>
        <begin position="13"/>
        <end position="72"/>
    </location>
</feature>
<dbReference type="Proteomes" id="UP000053766">
    <property type="component" value="Unassembled WGS sequence"/>
</dbReference>
<dbReference type="EMBL" id="KN716726">
    <property type="protein sequence ID" value="KJH41993.1"/>
    <property type="molecule type" value="Genomic_DNA"/>
</dbReference>
<dbReference type="STRING" id="29172.A0A0D8XBN3"/>
<keyword evidence="3" id="KW-1185">Reference proteome</keyword>
<sequence>MLICRRSTCHCRLSEVNKIVNDVDPSGAILTIRENEYDIKIYTKAKLSGRIFNKGHGVRLIERKMGVQLQDEDLITILQVTKTCAQFNNSNVTFVSCPEVLLGAMAQATVRELKMRGGDLDDDNDI</sequence>
<accession>A0A0D8XBN3</accession>
<dbReference type="InterPro" id="IPR049063">
    <property type="entry name" value="T6PP_C"/>
</dbReference>
<evidence type="ECO:0000313" key="2">
    <source>
        <dbReference type="EMBL" id="KJH41993.1"/>
    </source>
</evidence>
<evidence type="ECO:0000259" key="1">
    <source>
        <dbReference type="Pfam" id="PF21141"/>
    </source>
</evidence>
<name>A0A0D8XBN3_DICVI</name>
<reference evidence="3" key="2">
    <citation type="journal article" date="2016" name="Sci. Rep.">
        <title>Dictyocaulus viviparus genome, variome and transcriptome elucidate lungworm biology and support future intervention.</title>
        <authorList>
            <person name="McNulty S.N."/>
            <person name="Strube C."/>
            <person name="Rosa B.A."/>
            <person name="Martin J.C."/>
            <person name="Tyagi R."/>
            <person name="Choi Y.J."/>
            <person name="Wang Q."/>
            <person name="Hallsworth Pepin K."/>
            <person name="Zhang X."/>
            <person name="Ozersky P."/>
            <person name="Wilson R.K."/>
            <person name="Sternberg P.W."/>
            <person name="Gasser R.B."/>
            <person name="Mitreva M."/>
        </authorList>
    </citation>
    <scope>NUCLEOTIDE SEQUENCE [LARGE SCALE GENOMIC DNA]</scope>
    <source>
        <strain evidence="3">HannoverDv2000</strain>
    </source>
</reference>
<dbReference type="AlphaFoldDB" id="A0A0D8XBN3"/>
<proteinExistence type="predicted"/>
<dbReference type="OrthoDB" id="5838149at2759"/>
<evidence type="ECO:0000313" key="3">
    <source>
        <dbReference type="Proteomes" id="UP000053766"/>
    </source>
</evidence>
<dbReference type="InterPro" id="IPR023214">
    <property type="entry name" value="HAD_sf"/>
</dbReference>
<dbReference type="Gene3D" id="3.40.50.1000">
    <property type="entry name" value="HAD superfamily/HAD-like"/>
    <property type="match status" value="1"/>
</dbReference>
<organism evidence="2 3">
    <name type="scientific">Dictyocaulus viviparus</name>
    <name type="common">Bovine lungworm</name>
    <dbReference type="NCBI Taxonomy" id="29172"/>
    <lineage>
        <taxon>Eukaryota</taxon>
        <taxon>Metazoa</taxon>
        <taxon>Ecdysozoa</taxon>
        <taxon>Nematoda</taxon>
        <taxon>Chromadorea</taxon>
        <taxon>Rhabditida</taxon>
        <taxon>Rhabditina</taxon>
        <taxon>Rhabditomorpha</taxon>
        <taxon>Strongyloidea</taxon>
        <taxon>Metastrongylidae</taxon>
        <taxon>Dictyocaulus</taxon>
    </lineage>
</organism>
<dbReference type="Pfam" id="PF21141">
    <property type="entry name" value="T6PP_C"/>
    <property type="match status" value="1"/>
</dbReference>
<gene>
    <name evidence="2" type="ORF">DICVIV_12023</name>
</gene>
<reference evidence="2 3" key="1">
    <citation type="submission" date="2013-11" db="EMBL/GenBank/DDBJ databases">
        <title>Draft genome of the bovine lungworm Dictyocaulus viviparus.</title>
        <authorList>
            <person name="Mitreva M."/>
        </authorList>
    </citation>
    <scope>NUCLEOTIDE SEQUENCE [LARGE SCALE GENOMIC DNA]</scope>
    <source>
        <strain evidence="2 3">HannoverDv2000</strain>
    </source>
</reference>